<accession>A0AAD5KJ54</accession>
<sequence>MLVYGFEQGQLFVLFVERCALVLLSRQYHLMLRNRIHQFFWLPVSIGCLEFLLVHDAGQERNRIAIPETLPRGFNQPACDGIAALREVASLSWRNFKPDLQQDIVTVIFAPKPEACRLHVFGHTGWCHGVLSKFRNAMYVHFLSVFTDYLMDLIHVHHCRIYEWLGTTMDMKHAFVALELKKIGVLQSYSSLGATSRRSLRPSKAIH</sequence>
<reference evidence="1 2" key="1">
    <citation type="submission" date="2022-05" db="EMBL/GenBank/DDBJ databases">
        <title>A multi-omics perspective on studying reproductive biology in Daphnia sinensis.</title>
        <authorList>
            <person name="Jia J."/>
        </authorList>
    </citation>
    <scope>NUCLEOTIDE SEQUENCE [LARGE SCALE GENOMIC DNA]</scope>
    <source>
        <strain evidence="1 2">WSL</strain>
    </source>
</reference>
<organism evidence="1 2">
    <name type="scientific">Daphnia sinensis</name>
    <dbReference type="NCBI Taxonomy" id="1820382"/>
    <lineage>
        <taxon>Eukaryota</taxon>
        <taxon>Metazoa</taxon>
        <taxon>Ecdysozoa</taxon>
        <taxon>Arthropoda</taxon>
        <taxon>Crustacea</taxon>
        <taxon>Branchiopoda</taxon>
        <taxon>Diplostraca</taxon>
        <taxon>Cladocera</taxon>
        <taxon>Anomopoda</taxon>
        <taxon>Daphniidae</taxon>
        <taxon>Daphnia</taxon>
        <taxon>Daphnia similis group</taxon>
    </lineage>
</organism>
<name>A0AAD5KJ54_9CRUS</name>
<dbReference type="AlphaFoldDB" id="A0AAD5KJ54"/>
<dbReference type="Proteomes" id="UP000820818">
    <property type="component" value="Linkage Group LG9"/>
</dbReference>
<protein>
    <submittedName>
        <fullName evidence="1">Uncharacterized protein</fullName>
    </submittedName>
</protein>
<dbReference type="EMBL" id="WJBH02000009">
    <property type="protein sequence ID" value="KAI9553519.1"/>
    <property type="molecule type" value="Genomic_DNA"/>
</dbReference>
<gene>
    <name evidence="1" type="ORF">GHT06_021437</name>
</gene>
<evidence type="ECO:0000313" key="1">
    <source>
        <dbReference type="EMBL" id="KAI9553519.1"/>
    </source>
</evidence>
<evidence type="ECO:0000313" key="2">
    <source>
        <dbReference type="Proteomes" id="UP000820818"/>
    </source>
</evidence>
<proteinExistence type="predicted"/>
<keyword evidence="2" id="KW-1185">Reference proteome</keyword>
<comment type="caution">
    <text evidence="1">The sequence shown here is derived from an EMBL/GenBank/DDBJ whole genome shotgun (WGS) entry which is preliminary data.</text>
</comment>